<reference evidence="20 21" key="1">
    <citation type="submission" date="2021-05" db="EMBL/GenBank/DDBJ databases">
        <title>Genome Assembly of Synthetic Allotetraploid Brassica napus Reveals Homoeologous Exchanges between Subgenomes.</title>
        <authorList>
            <person name="Davis J.T."/>
        </authorList>
    </citation>
    <scope>NUCLEOTIDE SEQUENCE [LARGE SCALE GENOMIC DNA]</scope>
    <source>
        <strain evidence="21">cv. Da-Ae</strain>
        <tissue evidence="20">Seedling</tissue>
    </source>
</reference>
<feature type="compositionally biased region" description="Basic and acidic residues" evidence="16">
    <location>
        <begin position="926"/>
        <end position="942"/>
    </location>
</feature>
<dbReference type="PANTHER" id="PTHR13808:SF41">
    <property type="entry name" value="HISTONE ACETYLTRANSFERASE"/>
    <property type="match status" value="1"/>
</dbReference>
<comment type="catalytic activity">
    <reaction evidence="14">
        <text>L-lysyl-[protein] + acetyl-CoA = N(6)-acetyl-L-lysyl-[protein] + CoA + H(+)</text>
        <dbReference type="Rhea" id="RHEA:45948"/>
        <dbReference type="Rhea" id="RHEA-COMP:9752"/>
        <dbReference type="Rhea" id="RHEA-COMP:10731"/>
        <dbReference type="ChEBI" id="CHEBI:15378"/>
        <dbReference type="ChEBI" id="CHEBI:29969"/>
        <dbReference type="ChEBI" id="CHEBI:57287"/>
        <dbReference type="ChEBI" id="CHEBI:57288"/>
        <dbReference type="ChEBI" id="CHEBI:61930"/>
        <dbReference type="EC" id="2.3.1.48"/>
    </reaction>
</comment>
<feature type="region of interest" description="Disordered" evidence="16">
    <location>
        <begin position="845"/>
        <end position="955"/>
    </location>
</feature>
<dbReference type="SUPFAM" id="SSF57933">
    <property type="entry name" value="TAZ domain"/>
    <property type="match status" value="2"/>
</dbReference>
<dbReference type="CDD" id="cd15614">
    <property type="entry name" value="PHD_HAC_like"/>
    <property type="match status" value="1"/>
</dbReference>
<feature type="compositionally biased region" description="Polar residues" evidence="16">
    <location>
        <begin position="338"/>
        <end position="353"/>
    </location>
</feature>
<dbReference type="InterPro" id="IPR043145">
    <property type="entry name" value="Znf_ZZ_sf"/>
</dbReference>
<proteinExistence type="predicted"/>
<keyword evidence="13" id="KW-0012">Acyltransferase</keyword>
<keyword evidence="5" id="KW-0479">Metal-binding</keyword>
<keyword evidence="4" id="KW-0808">Transferase</keyword>
<evidence type="ECO:0000256" key="15">
    <source>
        <dbReference type="PROSITE-ProRule" id="PRU00228"/>
    </source>
</evidence>
<feature type="region of interest" description="Disordered" evidence="16">
    <location>
        <begin position="63"/>
        <end position="84"/>
    </location>
</feature>
<dbReference type="InterPro" id="IPR035898">
    <property type="entry name" value="TAZ_dom_sf"/>
</dbReference>
<evidence type="ECO:0000256" key="4">
    <source>
        <dbReference type="ARBA" id="ARBA00022679"/>
    </source>
</evidence>
<dbReference type="SMART" id="SM00291">
    <property type="entry name" value="ZnF_ZZ"/>
    <property type="match status" value="2"/>
</dbReference>
<dbReference type="Proteomes" id="UP000824890">
    <property type="component" value="Unassembled WGS sequence"/>
</dbReference>
<feature type="domain" description="ZZ-type" evidence="18">
    <location>
        <begin position="1612"/>
        <end position="1663"/>
    </location>
</feature>
<dbReference type="InterPro" id="IPR031162">
    <property type="entry name" value="CBP_P300_HAT"/>
</dbReference>
<evidence type="ECO:0000256" key="13">
    <source>
        <dbReference type="ARBA" id="ARBA00023315"/>
    </source>
</evidence>
<evidence type="ECO:0000256" key="11">
    <source>
        <dbReference type="ARBA" id="ARBA00023163"/>
    </source>
</evidence>
<evidence type="ECO:0000256" key="2">
    <source>
        <dbReference type="ARBA" id="ARBA00004123"/>
    </source>
</evidence>
<comment type="caution">
    <text evidence="20">The sequence shown here is derived from an EMBL/GenBank/DDBJ whole genome shotgun (WGS) entry which is preliminary data.</text>
</comment>
<keyword evidence="12" id="KW-0539">Nucleus</keyword>
<dbReference type="Pfam" id="PF08214">
    <property type="entry name" value="HAT_KAT11"/>
    <property type="match status" value="1"/>
</dbReference>
<evidence type="ECO:0000259" key="18">
    <source>
        <dbReference type="PROSITE" id="PS50135"/>
    </source>
</evidence>
<evidence type="ECO:0000256" key="14">
    <source>
        <dbReference type="ARBA" id="ARBA00048017"/>
    </source>
</evidence>
<dbReference type="InterPro" id="IPR013178">
    <property type="entry name" value="Histone_AcTrfase_Rtt109/CBP"/>
</dbReference>
<evidence type="ECO:0000256" key="9">
    <source>
        <dbReference type="ARBA" id="ARBA00023015"/>
    </source>
</evidence>
<dbReference type="PANTHER" id="PTHR13808">
    <property type="entry name" value="CBP/P300-RELATED"/>
    <property type="match status" value="1"/>
</dbReference>
<feature type="region of interest" description="Disordered" evidence="16">
    <location>
        <begin position="338"/>
        <end position="368"/>
    </location>
</feature>
<dbReference type="Pfam" id="PF02135">
    <property type="entry name" value="zf-TAZ"/>
    <property type="match status" value="2"/>
</dbReference>
<evidence type="ECO:0000256" key="7">
    <source>
        <dbReference type="ARBA" id="ARBA00022833"/>
    </source>
</evidence>
<dbReference type="EC" id="2.3.1.48" evidence="3"/>
<keyword evidence="10" id="KW-0010">Activator</keyword>
<dbReference type="InterPro" id="IPR011011">
    <property type="entry name" value="Znf_FYVE_PHD"/>
</dbReference>
<dbReference type="PROSITE" id="PS51727">
    <property type="entry name" value="CBP_P300_HAT"/>
    <property type="match status" value="1"/>
</dbReference>
<dbReference type="Gene3D" id="3.30.60.90">
    <property type="match status" value="1"/>
</dbReference>
<keyword evidence="21" id="KW-1185">Reference proteome</keyword>
<evidence type="ECO:0000313" key="20">
    <source>
        <dbReference type="EMBL" id="KAH0943809.1"/>
    </source>
</evidence>
<keyword evidence="7" id="KW-0862">Zinc</keyword>
<dbReference type="Gene3D" id="1.20.1020.10">
    <property type="entry name" value="TAZ domain"/>
    <property type="match status" value="2"/>
</dbReference>
<feature type="compositionally biased region" description="Basic and acidic residues" evidence="16">
    <location>
        <begin position="354"/>
        <end position="363"/>
    </location>
</feature>
<feature type="domain" description="ZZ-type" evidence="18">
    <location>
        <begin position="1492"/>
        <end position="1555"/>
    </location>
</feature>
<evidence type="ECO:0000256" key="10">
    <source>
        <dbReference type="ARBA" id="ARBA00023159"/>
    </source>
</evidence>
<organism evidence="20 21">
    <name type="scientific">Brassica napus</name>
    <name type="common">Rape</name>
    <dbReference type="NCBI Taxonomy" id="3708"/>
    <lineage>
        <taxon>Eukaryota</taxon>
        <taxon>Viridiplantae</taxon>
        <taxon>Streptophyta</taxon>
        <taxon>Embryophyta</taxon>
        <taxon>Tracheophyta</taxon>
        <taxon>Spermatophyta</taxon>
        <taxon>Magnoliopsida</taxon>
        <taxon>eudicotyledons</taxon>
        <taxon>Gunneridae</taxon>
        <taxon>Pentapetalae</taxon>
        <taxon>rosids</taxon>
        <taxon>malvids</taxon>
        <taxon>Brassicales</taxon>
        <taxon>Brassicaceae</taxon>
        <taxon>Brassiceae</taxon>
        <taxon>Brassica</taxon>
    </lineage>
</organism>
<dbReference type="PROSITE" id="PS01357">
    <property type="entry name" value="ZF_ZZ_1"/>
    <property type="match status" value="2"/>
</dbReference>
<evidence type="ECO:0000259" key="19">
    <source>
        <dbReference type="PROSITE" id="PS51727"/>
    </source>
</evidence>
<evidence type="ECO:0000256" key="12">
    <source>
        <dbReference type="ARBA" id="ARBA00023242"/>
    </source>
</evidence>
<feature type="domain" description="TAZ-type" evidence="17">
    <location>
        <begin position="739"/>
        <end position="820"/>
    </location>
</feature>
<keyword evidence="6 15" id="KW-0863">Zinc-finger</keyword>
<evidence type="ECO:0000259" key="17">
    <source>
        <dbReference type="PROSITE" id="PS50134"/>
    </source>
</evidence>
<dbReference type="PROSITE" id="PS50135">
    <property type="entry name" value="ZF_ZZ_2"/>
    <property type="match status" value="2"/>
</dbReference>
<comment type="function">
    <text evidence="1">Acetyltransferase enzyme. Acetylates histones, giving a specific tag for transcriptional activation.</text>
</comment>
<feature type="compositionally biased region" description="Basic and acidic residues" evidence="16">
    <location>
        <begin position="69"/>
        <end position="80"/>
    </location>
</feature>
<dbReference type="InterPro" id="IPR013083">
    <property type="entry name" value="Znf_RING/FYVE/PHD"/>
</dbReference>
<dbReference type="PROSITE" id="PS01359">
    <property type="entry name" value="ZF_PHD_1"/>
    <property type="match status" value="1"/>
</dbReference>
<evidence type="ECO:0000256" key="16">
    <source>
        <dbReference type="SAM" id="MobiDB-lite"/>
    </source>
</evidence>
<feature type="domain" description="TAZ-type" evidence="17">
    <location>
        <begin position="1666"/>
        <end position="1747"/>
    </location>
</feature>
<dbReference type="InterPro" id="IPR000433">
    <property type="entry name" value="Znf_ZZ"/>
</dbReference>
<evidence type="ECO:0000313" key="21">
    <source>
        <dbReference type="Proteomes" id="UP000824890"/>
    </source>
</evidence>
<evidence type="ECO:0000256" key="1">
    <source>
        <dbReference type="ARBA" id="ARBA00002581"/>
    </source>
</evidence>
<evidence type="ECO:0000256" key="6">
    <source>
        <dbReference type="ARBA" id="ARBA00022771"/>
    </source>
</evidence>
<dbReference type="Gene3D" id="3.30.40.10">
    <property type="entry name" value="Zinc/RING finger domain, C3HC4 (zinc finger)"/>
    <property type="match status" value="1"/>
</dbReference>
<dbReference type="SMART" id="SM01250">
    <property type="entry name" value="KAT11"/>
    <property type="match status" value="1"/>
</dbReference>
<dbReference type="InterPro" id="IPR000197">
    <property type="entry name" value="Znf_TAZ"/>
</dbReference>
<evidence type="ECO:0000256" key="8">
    <source>
        <dbReference type="ARBA" id="ARBA00022853"/>
    </source>
</evidence>
<dbReference type="SUPFAM" id="SSF57850">
    <property type="entry name" value="RING/U-box"/>
    <property type="match status" value="2"/>
</dbReference>
<keyword evidence="11" id="KW-0804">Transcription</keyword>
<accession>A0ABQ8EQH7</accession>
<comment type="subcellular location">
    <subcellularLocation>
        <location evidence="2">Nucleus</location>
    </subcellularLocation>
</comment>
<dbReference type="PROSITE" id="PS50134">
    <property type="entry name" value="ZF_TAZ"/>
    <property type="match status" value="2"/>
</dbReference>
<protein>
    <recommendedName>
        <fullName evidence="3">histone acetyltransferase</fullName>
        <ecNumber evidence="3">2.3.1.48</ecNumber>
    </recommendedName>
</protein>
<dbReference type="InterPro" id="IPR019786">
    <property type="entry name" value="Zinc_finger_PHD-type_CS"/>
</dbReference>
<dbReference type="EMBL" id="JAGKQM010000001">
    <property type="protein sequence ID" value="KAH0943809.1"/>
    <property type="molecule type" value="Genomic_DNA"/>
</dbReference>
<evidence type="ECO:0000256" key="3">
    <source>
        <dbReference type="ARBA" id="ARBA00013184"/>
    </source>
</evidence>
<keyword evidence="9" id="KW-0805">Transcription regulation</keyword>
<gene>
    <name evidence="20" type="ORF">HID58_003446</name>
</gene>
<dbReference type="SUPFAM" id="SSF57903">
    <property type="entry name" value="FYVE/PHD zinc finger"/>
    <property type="match status" value="1"/>
</dbReference>
<evidence type="ECO:0000256" key="5">
    <source>
        <dbReference type="ARBA" id="ARBA00022723"/>
    </source>
</evidence>
<feature type="compositionally biased region" description="Basic and acidic residues" evidence="16">
    <location>
        <begin position="1750"/>
        <end position="1774"/>
    </location>
</feature>
<dbReference type="SMART" id="SM00551">
    <property type="entry name" value="ZnF_TAZ"/>
    <property type="match status" value="2"/>
</dbReference>
<feature type="domain" description="CBP/p300-type HAT" evidence="19">
    <location>
        <begin position="1174"/>
        <end position="1610"/>
    </location>
</feature>
<feature type="region of interest" description="Disordered" evidence="16">
    <location>
        <begin position="1750"/>
        <end position="1783"/>
    </location>
</feature>
<keyword evidence="8" id="KW-0156">Chromatin regulator</keyword>
<name>A0ABQ8EQH7_BRANA</name>
<sequence length="1783" mass="200736">MAKNKDDIKYATAQTKQSEDEAIRVRYKHGTPLEGGKIAESEPVELFSSAQGIEKGKDQAASEITGDQKQMHRDVKDNPGRRKRTVSTSTDLLVAFTVSTMQLRPITESKKRQIVVHCCGDDRVCFGEAEGFFGSAFSIDCYKRLRMAQGQNRNVPQLGQMQNPVAVSAPGVSSQPNGVQQDGLRVRQEMLNKIFGWLQQRQPTKTDDASKAKLFEVAKRLENAMLKTATSKEEYLDFQSFEVRIKSILHQMFGGQHRPNPSSSAGMMTQTPAVSHGWGQTHTTTPMVNTSTFNSNNNLADAAAETGRLLPTNRINGGPQMINGRQQLPANTGQMMPTPGFNSSTNSDVYQSHRNGETSRDGGKLPAVGSEFVNQSQLLRQRPTGSDDRMQQQYSLDQQLGGGFRSNMHQNASGMINIPQNVGVGMSGNNAHLAANGHMGSQGVLSSTNFSTSSQPLQQPVDQLQQVSHVHRYSMNNSGTFGSGNLYGSSGSMEASVDMNTMSLNPMRRVDVSFGSNQTTVQAVDKTPLIKHQLPQQFENGNLAQVSHQPVDNQFNQPAHHGQYQQQENLMNNDAYRQPQRVSNIVSQVKHEPRADYYNEAFQMQAVNQVEPSKPQHQYTQNAVKEDYVGAQSSSQLNISSSFSAQTHQTQQIPQWKDVNNLSGGVQQVSSMGQWHSPSQNLTQVSKDFNGEREQFGVNSSQILSIKDETTQTIVPRSNLEAPHLPEGSNTLMSKQVNGDSDPSYINQRRWLLFLLHVRKCNAAEGNCESKYCFTAKTLLNHIDYCKAPACAYQYCLQTRKLIHHNNHCEDEACPVCVYVKNFKKKQKEKLALLRKAEHRRKEAFASIRASNERESEAPSVVVDDDLQPSPKRLKVEKPSQFAYPEPHKKSVGMGKTHLSKGLQEKYSLQSDVSRSDAPMNAESSDPLRRRLPVSREMEKPVGGRGGDSSLDGETVCVPKQEKSKCMKEVSAAPKEEKVEQSADVLAASSSGKSKIKGVSLIELFTPEQVEEHIRGLRQWVGQSKTKAEKNKAMGLTMSENSCQLCAVERLAFEPTPIYCTPCGARIKRNAMHYTVVSGESRHYVCIPCYNEARTNTVSVDGTPVPKSRFEKKKNDEEVEEPWVQCDKCQAWQHQICALFNGRRNHGQAEYTCPNCYIQEVERGERKPVSPSVILGAKSLPASTLSNHLEQRLFKKLKQERQERARLQGKSYDEVPGADSLVIRVVASIDKMLEVKPRFLDIFREENYSSEFPYKSKAILLFQKIEGVEVCLFGMYVQEFGTDSASPNQRRVYLSYLDSVKYFRPDVRTVSGEALRTFVYHEILIGYLDYCKKRGFSSCYIWACPPLKGEDYILYCHPEIQKTPKTDKLREWYLAMLRKASKEKVVVECTNFYDHFFVQSGECRAKVTAARLPYFDGDYWPGAAEDLIDQMSQEEDGKKSNRKVMSKKVISKRALKAVGQLDLSVNASKDLLLMHKLGEIILPMKEDFIMVHLQHCCKHCCTLMVSGYRWVCNQCKNFQICDKCHEVEKNRVDKEKHPVNQREKHALYPIAIEDVPTEIKDSDDILESEFFDTRQAFLSLCQGNHYQYDTLRRAKHSSMMILYHLHNPTVPAFATACAICQQELEPAQGWRCEVCPDYEVCSVCYSKGINHPHSLISRPAATDSVVPNTKTNQTALLRELLLHMLACCTTQCQYPRCRAIKLLVRHGLVCKTKGKGCIHCKKMWAIFRMHARNCRDSQCRVPKCRDLRAHDSRKQQQADSRRRAAVKEMVRQRAADASTSTSD</sequence>